<evidence type="ECO:0000313" key="1">
    <source>
        <dbReference type="EMBL" id="KGQ20420.1"/>
    </source>
</evidence>
<dbReference type="OrthoDB" id="7061764at2"/>
<reference evidence="1 2" key="1">
    <citation type="submission" date="2014-09" db="EMBL/GenBank/DDBJ databases">
        <title>Genome sequences of Lysobacter dokdonensis DS-58.</title>
        <authorList>
            <person name="Kim J.F."/>
            <person name="Kwak M.-J."/>
        </authorList>
    </citation>
    <scope>NUCLEOTIDE SEQUENCE [LARGE SCALE GENOMIC DNA]</scope>
    <source>
        <strain evidence="1 2">DS-58</strain>
    </source>
</reference>
<dbReference type="EMBL" id="JRKJ01000002">
    <property type="protein sequence ID" value="KGQ20420.1"/>
    <property type="molecule type" value="Genomic_DNA"/>
</dbReference>
<sequence>MIAPILVEHDAAGQPFKVRFEQHHGYVRAFVHEGRDSLEVSVAMWHLLGDHCRKHGATRLLVVEDLDGTVPIDQIDTVIAAMADAGFAAIRTAFVELQDDLQGSEHGSILASERGVEVYVTNDEFVARHWLMYGE</sequence>
<dbReference type="RefSeq" id="WP_036164755.1">
    <property type="nucleotide sequence ID" value="NZ_JRKJ01000002.1"/>
</dbReference>
<comment type="caution">
    <text evidence="1">The sequence shown here is derived from an EMBL/GenBank/DDBJ whole genome shotgun (WGS) entry which is preliminary data.</text>
</comment>
<accession>A0A0A2WQ42</accession>
<name>A0A0A2WQ42_9GAMM</name>
<dbReference type="PATRIC" id="fig|1300345.3.peg.278"/>
<evidence type="ECO:0000313" key="2">
    <source>
        <dbReference type="Proteomes" id="UP000030518"/>
    </source>
</evidence>
<dbReference type="Proteomes" id="UP000030518">
    <property type="component" value="Unassembled WGS sequence"/>
</dbReference>
<keyword evidence="2" id="KW-1185">Reference proteome</keyword>
<dbReference type="AlphaFoldDB" id="A0A0A2WQ42"/>
<organism evidence="1 2">
    <name type="scientific">Lysobacter dokdonensis DS-58</name>
    <dbReference type="NCBI Taxonomy" id="1300345"/>
    <lineage>
        <taxon>Bacteria</taxon>
        <taxon>Pseudomonadati</taxon>
        <taxon>Pseudomonadota</taxon>
        <taxon>Gammaproteobacteria</taxon>
        <taxon>Lysobacterales</taxon>
        <taxon>Lysobacteraceae</taxon>
        <taxon>Noviluteimonas</taxon>
    </lineage>
</organism>
<proteinExistence type="predicted"/>
<dbReference type="STRING" id="1300345.LF41_957"/>
<protein>
    <submittedName>
        <fullName evidence="1">Uncharacterized protein</fullName>
    </submittedName>
</protein>
<dbReference type="eggNOG" id="ENOG5031EED">
    <property type="taxonomic scope" value="Bacteria"/>
</dbReference>
<gene>
    <name evidence="1" type="ORF">LF41_957</name>
</gene>